<feature type="DNA-binding region" description="Homeobox" evidence="5">
    <location>
        <begin position="208"/>
        <end position="267"/>
    </location>
</feature>
<feature type="compositionally biased region" description="Low complexity" evidence="7">
    <location>
        <begin position="280"/>
        <end position="289"/>
    </location>
</feature>
<dbReference type="Gene3D" id="1.10.10.60">
    <property type="entry name" value="Homeodomain-like"/>
    <property type="match status" value="1"/>
</dbReference>
<dbReference type="InterPro" id="IPR001356">
    <property type="entry name" value="HD"/>
</dbReference>
<dbReference type="GO" id="GO:0007417">
    <property type="term" value="P:central nervous system development"/>
    <property type="evidence" value="ECO:0007669"/>
    <property type="project" value="TreeGrafter"/>
</dbReference>
<dbReference type="Proteomes" id="UP000807504">
    <property type="component" value="Unassembled WGS sequence"/>
</dbReference>
<keyword evidence="2 5" id="KW-0238">DNA-binding</keyword>
<proteinExistence type="predicted"/>
<dbReference type="GO" id="GO:0048812">
    <property type="term" value="P:neuron projection morphogenesis"/>
    <property type="evidence" value="ECO:0007669"/>
    <property type="project" value="TreeGrafter"/>
</dbReference>
<dbReference type="GO" id="GO:1990837">
    <property type="term" value="F:sequence-specific double-stranded DNA binding"/>
    <property type="evidence" value="ECO:0007669"/>
    <property type="project" value="TreeGrafter"/>
</dbReference>
<evidence type="ECO:0000256" key="7">
    <source>
        <dbReference type="SAM" id="MobiDB-lite"/>
    </source>
</evidence>
<dbReference type="PANTHER" id="PTHR24335">
    <property type="entry name" value="MOTOR NEURON AND PANCREAS HOMEOBOX PROTEIN"/>
    <property type="match status" value="1"/>
</dbReference>
<reference evidence="9" key="2">
    <citation type="submission" date="2020-06" db="EMBL/GenBank/DDBJ databases">
        <authorList>
            <person name="Sheffer M."/>
        </authorList>
    </citation>
    <scope>NUCLEOTIDE SEQUENCE</scope>
</reference>
<evidence type="ECO:0000256" key="5">
    <source>
        <dbReference type="PROSITE-ProRule" id="PRU00108"/>
    </source>
</evidence>
<dbReference type="FunFam" id="1.10.10.60:FF:000357">
    <property type="entry name" value="Motor neuron and pancreas homeobox 1"/>
    <property type="match status" value="1"/>
</dbReference>
<dbReference type="InterPro" id="IPR009057">
    <property type="entry name" value="Homeodomain-like_sf"/>
</dbReference>
<dbReference type="GO" id="GO:0005634">
    <property type="term" value="C:nucleus"/>
    <property type="evidence" value="ECO:0007669"/>
    <property type="project" value="UniProtKB-SubCell"/>
</dbReference>
<feature type="compositionally biased region" description="Basic and acidic residues" evidence="7">
    <location>
        <begin position="269"/>
        <end position="279"/>
    </location>
</feature>
<evidence type="ECO:0000256" key="6">
    <source>
        <dbReference type="RuleBase" id="RU000682"/>
    </source>
</evidence>
<dbReference type="Pfam" id="PF00046">
    <property type="entry name" value="Homeodomain"/>
    <property type="match status" value="1"/>
</dbReference>
<dbReference type="SUPFAM" id="SSF46689">
    <property type="entry name" value="Homeodomain-like"/>
    <property type="match status" value="1"/>
</dbReference>
<dbReference type="PANTHER" id="PTHR24335:SF4">
    <property type="entry name" value="EXTRA-EXTRA"/>
    <property type="match status" value="1"/>
</dbReference>
<evidence type="ECO:0000256" key="3">
    <source>
        <dbReference type="ARBA" id="ARBA00023155"/>
    </source>
</evidence>
<dbReference type="GO" id="GO:0000981">
    <property type="term" value="F:DNA-binding transcription factor activity, RNA polymerase II-specific"/>
    <property type="evidence" value="ECO:0007669"/>
    <property type="project" value="InterPro"/>
</dbReference>
<evidence type="ECO:0000259" key="8">
    <source>
        <dbReference type="PROSITE" id="PS50071"/>
    </source>
</evidence>
<dbReference type="CDD" id="cd00086">
    <property type="entry name" value="homeodomain"/>
    <property type="match status" value="1"/>
</dbReference>
<dbReference type="InterPro" id="IPR017970">
    <property type="entry name" value="Homeobox_CS"/>
</dbReference>
<comment type="subcellular location">
    <subcellularLocation>
        <location evidence="1 5 6">Nucleus</location>
    </subcellularLocation>
</comment>
<evidence type="ECO:0000313" key="10">
    <source>
        <dbReference type="Proteomes" id="UP000807504"/>
    </source>
</evidence>
<dbReference type="AlphaFoldDB" id="A0A8T0FIU1"/>
<keyword evidence="4 5" id="KW-0539">Nucleus</keyword>
<feature type="region of interest" description="Disordered" evidence="7">
    <location>
        <begin position="1"/>
        <end position="66"/>
    </location>
</feature>
<name>A0A8T0FIU1_ARGBR</name>
<accession>A0A8T0FIU1</accession>
<evidence type="ECO:0000256" key="2">
    <source>
        <dbReference type="ARBA" id="ARBA00023125"/>
    </source>
</evidence>
<feature type="region of interest" description="Disordered" evidence="7">
    <location>
        <begin position="265"/>
        <end position="322"/>
    </location>
</feature>
<evidence type="ECO:0000313" key="9">
    <source>
        <dbReference type="EMBL" id="KAF8788733.1"/>
    </source>
</evidence>
<dbReference type="InterPro" id="IPR042768">
    <property type="entry name" value="MNX1/Ceh-12"/>
</dbReference>
<dbReference type="PROSITE" id="PS00027">
    <property type="entry name" value="HOMEOBOX_1"/>
    <property type="match status" value="1"/>
</dbReference>
<gene>
    <name evidence="9" type="ORF">HNY73_006740</name>
</gene>
<evidence type="ECO:0000256" key="1">
    <source>
        <dbReference type="ARBA" id="ARBA00004123"/>
    </source>
</evidence>
<organism evidence="9 10">
    <name type="scientific">Argiope bruennichi</name>
    <name type="common">Wasp spider</name>
    <name type="synonym">Aranea bruennichi</name>
    <dbReference type="NCBI Taxonomy" id="94029"/>
    <lineage>
        <taxon>Eukaryota</taxon>
        <taxon>Metazoa</taxon>
        <taxon>Ecdysozoa</taxon>
        <taxon>Arthropoda</taxon>
        <taxon>Chelicerata</taxon>
        <taxon>Arachnida</taxon>
        <taxon>Araneae</taxon>
        <taxon>Araneomorphae</taxon>
        <taxon>Entelegynae</taxon>
        <taxon>Araneoidea</taxon>
        <taxon>Araneidae</taxon>
        <taxon>Argiope</taxon>
    </lineage>
</organism>
<protein>
    <submittedName>
        <fullName evidence="9">Motor neuron and pancreas homeobox protein 1 like protein</fullName>
    </submittedName>
</protein>
<reference evidence="9" key="1">
    <citation type="journal article" date="2020" name="bioRxiv">
        <title>Chromosome-level reference genome of the European wasp spider Argiope bruennichi: a resource for studies on range expansion and evolutionary adaptation.</title>
        <authorList>
            <person name="Sheffer M.M."/>
            <person name="Hoppe A."/>
            <person name="Krehenwinkel H."/>
            <person name="Uhl G."/>
            <person name="Kuss A.W."/>
            <person name="Jensen L."/>
            <person name="Jensen C."/>
            <person name="Gillespie R.G."/>
            <person name="Hoff K.J."/>
            <person name="Prost S."/>
        </authorList>
    </citation>
    <scope>NUCLEOTIDE SEQUENCE</scope>
</reference>
<dbReference type="PROSITE" id="PS50071">
    <property type="entry name" value="HOMEOBOX_2"/>
    <property type="match status" value="1"/>
</dbReference>
<dbReference type="EMBL" id="JABXBU010000012">
    <property type="protein sequence ID" value="KAF8788733.1"/>
    <property type="molecule type" value="Genomic_DNA"/>
</dbReference>
<evidence type="ECO:0000256" key="4">
    <source>
        <dbReference type="ARBA" id="ARBA00023242"/>
    </source>
</evidence>
<dbReference type="SMART" id="SM00389">
    <property type="entry name" value="HOX"/>
    <property type="match status" value="1"/>
</dbReference>
<comment type="caution">
    <text evidence="9">The sequence shown here is derived from an EMBL/GenBank/DDBJ whole genome shotgun (WGS) entry which is preliminary data.</text>
</comment>
<dbReference type="PRINTS" id="PR00024">
    <property type="entry name" value="HOMEOBOX"/>
</dbReference>
<keyword evidence="10" id="KW-1185">Reference proteome</keyword>
<feature type="domain" description="Homeobox" evidence="8">
    <location>
        <begin position="206"/>
        <end position="266"/>
    </location>
</feature>
<dbReference type="InterPro" id="IPR020479">
    <property type="entry name" value="HD_metazoa"/>
</dbReference>
<sequence length="369" mass="40257">MPLGPLFTDTLADGGRGHVGKGAGPITAASPSLSPARPEISRQSQRPKRSALPHRGAPRISEGFMPPMAGAKTVAETSKSFCIDALLARSSPAGDSCDRCPVASPRQGPVPLAGIPLAALPVFSPHPLYQYHHPHHTQLHPPQSAGFPVMTSAFHQPLTEQAAAAAAGLKSGHFEWLARTGMFYPRSGDGGDDLFFPGQGQPNVLGKTRRPRTAFTSQQLLELENQFRMNKYLSRPKRFEVATNLMLTETQVKIWFQNRRMKWKRSKKAQQESKTRLESESTNNKNSSSRPSEGVIAMDHGKRATSDEEEEQDIPSSPYCDSSDRILNSDHLAVGICHAQMDINGECSDTSSHGPCPSPKDTIYRPYIG</sequence>
<keyword evidence="3 5" id="KW-0371">Homeobox</keyword>